<comment type="caution">
    <text evidence="6">The sequence shown here is derived from an EMBL/GenBank/DDBJ whole genome shotgun (WGS) entry which is preliminary data.</text>
</comment>
<dbReference type="InterPro" id="IPR029062">
    <property type="entry name" value="Class_I_gatase-like"/>
</dbReference>
<keyword evidence="3" id="KW-0804">Transcription</keyword>
<evidence type="ECO:0000259" key="5">
    <source>
        <dbReference type="PROSITE" id="PS01124"/>
    </source>
</evidence>
<evidence type="ECO:0000256" key="4">
    <source>
        <dbReference type="SAM" id="MobiDB-lite"/>
    </source>
</evidence>
<feature type="domain" description="HTH araC/xylS-type" evidence="5">
    <location>
        <begin position="215"/>
        <end position="313"/>
    </location>
</feature>
<dbReference type="InterPro" id="IPR009057">
    <property type="entry name" value="Homeodomain-like_sf"/>
</dbReference>
<dbReference type="Pfam" id="PF12833">
    <property type="entry name" value="HTH_18"/>
    <property type="match status" value="1"/>
</dbReference>
<keyword evidence="7" id="KW-1185">Reference proteome</keyword>
<accession>A0ABU8IMX3</accession>
<dbReference type="SUPFAM" id="SSF52317">
    <property type="entry name" value="Class I glutamine amidotransferase-like"/>
    <property type="match status" value="1"/>
</dbReference>
<protein>
    <submittedName>
        <fullName evidence="6">Helix-turn-helix domain-containing protein</fullName>
    </submittedName>
</protein>
<organism evidence="6 7">
    <name type="scientific">Paraburkholderia bengalensis</name>
    <dbReference type="NCBI Taxonomy" id="2747562"/>
    <lineage>
        <taxon>Bacteria</taxon>
        <taxon>Pseudomonadati</taxon>
        <taxon>Pseudomonadota</taxon>
        <taxon>Betaproteobacteria</taxon>
        <taxon>Burkholderiales</taxon>
        <taxon>Burkholderiaceae</taxon>
        <taxon>Paraburkholderia</taxon>
    </lineage>
</organism>
<dbReference type="PANTHER" id="PTHR46796">
    <property type="entry name" value="HTH-TYPE TRANSCRIPTIONAL ACTIVATOR RHAS-RELATED"/>
    <property type="match status" value="1"/>
</dbReference>
<proteinExistence type="predicted"/>
<gene>
    <name evidence="6" type="ORF">H3V53_05505</name>
</gene>
<reference evidence="6 7" key="1">
    <citation type="journal article" date="2022" name="Arch. Microbiol.">
        <title>Paraburkholderia bengalensis sp. nov. isolated from roots of Oryza sativa, IR64.</title>
        <authorList>
            <person name="Nag P."/>
            <person name="Mondal N."/>
            <person name="Sarkar J."/>
            <person name="Das S."/>
        </authorList>
    </citation>
    <scope>NUCLEOTIDE SEQUENCE [LARGE SCALE GENOMIC DNA]</scope>
    <source>
        <strain evidence="6 7">IR64_4_BI</strain>
    </source>
</reference>
<dbReference type="SUPFAM" id="SSF46689">
    <property type="entry name" value="Homeodomain-like"/>
    <property type="match status" value="2"/>
</dbReference>
<evidence type="ECO:0000313" key="7">
    <source>
        <dbReference type="Proteomes" id="UP001386437"/>
    </source>
</evidence>
<dbReference type="RefSeq" id="WP_336597093.1">
    <property type="nucleotide sequence ID" value="NZ_JACFYJ010000006.1"/>
</dbReference>
<keyword evidence="2" id="KW-0238">DNA-binding</keyword>
<keyword evidence="1" id="KW-0805">Transcription regulation</keyword>
<dbReference type="Gene3D" id="3.40.50.880">
    <property type="match status" value="1"/>
</dbReference>
<dbReference type="Gene3D" id="1.10.10.60">
    <property type="entry name" value="Homeodomain-like"/>
    <property type="match status" value="2"/>
</dbReference>
<dbReference type="Proteomes" id="UP001386437">
    <property type="component" value="Unassembled WGS sequence"/>
</dbReference>
<evidence type="ECO:0000313" key="6">
    <source>
        <dbReference type="EMBL" id="MEI5996678.1"/>
    </source>
</evidence>
<feature type="compositionally biased region" description="Basic and acidic residues" evidence="4">
    <location>
        <begin position="319"/>
        <end position="335"/>
    </location>
</feature>
<evidence type="ECO:0000256" key="2">
    <source>
        <dbReference type="ARBA" id="ARBA00023125"/>
    </source>
</evidence>
<feature type="region of interest" description="Disordered" evidence="4">
    <location>
        <begin position="314"/>
        <end position="349"/>
    </location>
</feature>
<sequence length="349" mass="38104">MFVENNWQWKLHTLCSDVSTVRRIAFVLSDACDLLGIGAIAEAFECACSLAKTEAARSYDMRFLSTSGGHVQCDRSLFVSTDELANASETPFSRVFVAAGPHSRAVFDTPSAAQWLHRMRSNGTPVKFLATAVDMQAVGAAARSQQDDSAAASGYEQAQRRRAQLGNAIKAAFEAIRADFGESIAQEALHRTALLDSSEWASSSDAANTAGDRIRAAARWLRDNCHRSVCVADAAEACAMSQRTLLRNFQTYIGTSPSEYLQRVRLERACELLAETSLPADKVARHVGLASGDRLGKLFRRCIGKSPTEYRAWTQGKAQAEEERADRVASAEHSQRAFNVYSEGQPLNA</sequence>
<name>A0ABU8IMX3_9BURK</name>
<dbReference type="EMBL" id="JACFYJ010000006">
    <property type="protein sequence ID" value="MEI5996678.1"/>
    <property type="molecule type" value="Genomic_DNA"/>
</dbReference>
<dbReference type="SMART" id="SM00342">
    <property type="entry name" value="HTH_ARAC"/>
    <property type="match status" value="1"/>
</dbReference>
<evidence type="ECO:0000256" key="3">
    <source>
        <dbReference type="ARBA" id="ARBA00023163"/>
    </source>
</evidence>
<dbReference type="InterPro" id="IPR018060">
    <property type="entry name" value="HTH_AraC"/>
</dbReference>
<evidence type="ECO:0000256" key="1">
    <source>
        <dbReference type="ARBA" id="ARBA00023015"/>
    </source>
</evidence>
<dbReference type="PROSITE" id="PS01124">
    <property type="entry name" value="HTH_ARAC_FAMILY_2"/>
    <property type="match status" value="1"/>
</dbReference>
<dbReference type="InterPro" id="IPR050204">
    <property type="entry name" value="AraC_XylS_family_regulators"/>
</dbReference>